<evidence type="ECO:0000259" key="1">
    <source>
        <dbReference type="PROSITE" id="PS51186"/>
    </source>
</evidence>
<dbReference type="EMBL" id="JACRWE010000001">
    <property type="protein sequence ID" value="MBC5995496.1"/>
    <property type="molecule type" value="Genomic_DNA"/>
</dbReference>
<organism evidence="2 3">
    <name type="scientific">Romboutsia faecis</name>
    <dbReference type="NCBI Taxonomy" id="2764597"/>
    <lineage>
        <taxon>Bacteria</taxon>
        <taxon>Bacillati</taxon>
        <taxon>Bacillota</taxon>
        <taxon>Clostridia</taxon>
        <taxon>Peptostreptococcales</taxon>
        <taxon>Peptostreptococcaceae</taxon>
        <taxon>Romboutsia</taxon>
    </lineage>
</organism>
<dbReference type="Proteomes" id="UP000609849">
    <property type="component" value="Unassembled WGS sequence"/>
</dbReference>
<dbReference type="SUPFAM" id="SSF55729">
    <property type="entry name" value="Acyl-CoA N-acyltransferases (Nat)"/>
    <property type="match status" value="1"/>
</dbReference>
<dbReference type="CDD" id="cd04301">
    <property type="entry name" value="NAT_SF"/>
    <property type="match status" value="1"/>
</dbReference>
<name>A0ABR7JLL6_9FIRM</name>
<gene>
    <name evidence="2" type="ORF">H8923_01870</name>
</gene>
<dbReference type="Gene3D" id="3.40.630.30">
    <property type="match status" value="1"/>
</dbReference>
<dbReference type="Pfam" id="PF00583">
    <property type="entry name" value="Acetyltransf_1"/>
    <property type="match status" value="1"/>
</dbReference>
<dbReference type="RefSeq" id="WP_153925285.1">
    <property type="nucleotide sequence ID" value="NZ_JACRWE010000001.1"/>
</dbReference>
<reference evidence="2 3" key="1">
    <citation type="submission" date="2020-08" db="EMBL/GenBank/DDBJ databases">
        <authorList>
            <person name="Liu C."/>
            <person name="Sun Q."/>
        </authorList>
    </citation>
    <scope>NUCLEOTIDE SEQUENCE [LARGE SCALE GENOMIC DNA]</scope>
    <source>
        <strain evidence="2 3">NSJ-18</strain>
    </source>
</reference>
<dbReference type="PROSITE" id="PS51186">
    <property type="entry name" value="GNAT"/>
    <property type="match status" value="1"/>
</dbReference>
<dbReference type="InterPro" id="IPR000182">
    <property type="entry name" value="GNAT_dom"/>
</dbReference>
<protein>
    <submittedName>
        <fullName evidence="2">GNAT family N-acetyltransferase</fullName>
    </submittedName>
</protein>
<proteinExistence type="predicted"/>
<accession>A0ABR7JLL6</accession>
<dbReference type="InterPro" id="IPR016181">
    <property type="entry name" value="Acyl_CoA_acyltransferase"/>
</dbReference>
<evidence type="ECO:0000313" key="2">
    <source>
        <dbReference type="EMBL" id="MBC5995496.1"/>
    </source>
</evidence>
<keyword evidence="3" id="KW-1185">Reference proteome</keyword>
<feature type="domain" description="N-acetyltransferase" evidence="1">
    <location>
        <begin position="1"/>
        <end position="167"/>
    </location>
</feature>
<evidence type="ECO:0000313" key="3">
    <source>
        <dbReference type="Proteomes" id="UP000609849"/>
    </source>
</evidence>
<comment type="caution">
    <text evidence="2">The sequence shown here is derived from an EMBL/GenBank/DDBJ whole genome shotgun (WGS) entry which is preliminary data.</text>
</comment>
<sequence length="167" mass="19488">MKLRKSTQSDINSIMKIIGQAQEYFKKNNIDQWQNDYPNYETIKNDIDKEESYVLINNNEILATVAISFNVEKNYGVIYDGRWLSNENYAVVHRVAVDKDHKGKGLSGKVFMSLEEICLDNNIRSIKIDTHKENLSMQKFLKKHGFKYCGIIYLPDKSERIAFEKVL</sequence>